<dbReference type="InterPro" id="IPR057326">
    <property type="entry name" value="KR_dom"/>
</dbReference>
<feature type="domain" description="Ketoreductase" evidence="3">
    <location>
        <begin position="280"/>
        <end position="474"/>
    </location>
</feature>
<evidence type="ECO:0000259" key="3">
    <source>
        <dbReference type="SMART" id="SM00822"/>
    </source>
</evidence>
<reference evidence="4 5" key="1">
    <citation type="journal article" date="2020" name="Int. J. Syst. Evol. Microbiol.">
        <title>Reclassification of Streptomyces castelarensis and Streptomyces sporoclivatus as later heterotypic synonyms of Streptomyces antimycoticus.</title>
        <authorList>
            <person name="Komaki H."/>
            <person name="Tamura T."/>
        </authorList>
    </citation>
    <scope>NUCLEOTIDE SEQUENCE [LARGE SCALE GENOMIC DNA]</scope>
    <source>
        <strain evidence="4 5">NBRC 13459</strain>
    </source>
</reference>
<organism evidence="4 5">
    <name type="scientific">Streptomyces violaceusniger</name>
    <dbReference type="NCBI Taxonomy" id="68280"/>
    <lineage>
        <taxon>Bacteria</taxon>
        <taxon>Bacillati</taxon>
        <taxon>Actinomycetota</taxon>
        <taxon>Actinomycetes</taxon>
        <taxon>Kitasatosporales</taxon>
        <taxon>Streptomycetaceae</taxon>
        <taxon>Streptomyces</taxon>
        <taxon>Streptomyces violaceusniger group</taxon>
    </lineage>
</organism>
<evidence type="ECO:0000256" key="1">
    <source>
        <dbReference type="ARBA" id="ARBA00006484"/>
    </source>
</evidence>
<dbReference type="SUPFAM" id="SSF51735">
    <property type="entry name" value="NAD(P)-binding Rossmann-fold domains"/>
    <property type="match status" value="2"/>
</dbReference>
<evidence type="ECO:0000256" key="2">
    <source>
        <dbReference type="ARBA" id="ARBA00023002"/>
    </source>
</evidence>
<keyword evidence="2" id="KW-0560">Oxidoreductase</keyword>
<sequence length="576" mass="58517">MAVTIDLAGRVAVVTGGTRGVGAGITRALLTAGAEVVICARHAPGKPIEADGRTARFEPLDVRDPDAVEAFFARLRRSHGRLDLLVNNAGGSPYGLIAEAGQRRAARVVELNLIAPMTVSLSAYELMRHQEGGGSIVMIGSVSGTRPSPGTGPYGAAKAGLENLARTLAVEWAPAVRVNTLVLGMVRTELSHLHYGDEAGIAAVGRTVPLGRLAEPVEAGDACVFLASGLAAYISGASIAIHGGGERPAFLDAANVNQPAPGTGRADPRRTEMSGLCEGRVTVVTGAGRGLGRAHALAFAAEGAKVVVNDLGVAPDGAGASAGPAQQVVEEIRAAGGEAVAHGGDIATTDGAASLVATALDTYGRLDTLVNNAGFLRDRMLVNLGEDEWDAVIRVHLKGHFLPLRHAAAHWRAEAKAGRTPVARVVNTSSGAGLLGSVGQGNYSAAKAGILGLTSVAAAELGRYGVQVNAIAPAARTRMTETTFAGDMAAPDDPAAFDAMAPANVSPLVVWLGSAACAGVTGRVFEAEAGRITVMEGWRPGPTADKGARWTPAEAGEAARKLLAGAEPPGPVYGAP</sequence>
<dbReference type="GO" id="GO:0032787">
    <property type="term" value="P:monocarboxylic acid metabolic process"/>
    <property type="evidence" value="ECO:0007669"/>
    <property type="project" value="UniProtKB-ARBA"/>
</dbReference>
<dbReference type="InterPro" id="IPR020904">
    <property type="entry name" value="Sc_DH/Rdtase_CS"/>
</dbReference>
<dbReference type="FunFam" id="3.40.50.720:FF:000446">
    <property type="entry name" value="Short chain dehydrogenase"/>
    <property type="match status" value="1"/>
</dbReference>
<dbReference type="Gene3D" id="3.40.50.720">
    <property type="entry name" value="NAD(P)-binding Rossmann-like Domain"/>
    <property type="match status" value="2"/>
</dbReference>
<comment type="caution">
    <text evidence="4">The sequence shown here is derived from an EMBL/GenBank/DDBJ whole genome shotgun (WGS) entry which is preliminary data.</text>
</comment>
<gene>
    <name evidence="4" type="ORF">SVIO_098920</name>
</gene>
<dbReference type="InterPro" id="IPR036291">
    <property type="entry name" value="NAD(P)-bd_dom_sf"/>
</dbReference>
<dbReference type="SMART" id="SM00822">
    <property type="entry name" value="PKS_KR"/>
    <property type="match status" value="1"/>
</dbReference>
<dbReference type="PRINTS" id="PR00080">
    <property type="entry name" value="SDRFAMILY"/>
</dbReference>
<comment type="similarity">
    <text evidence="1">Belongs to the short-chain dehydrogenases/reductases (SDR) family.</text>
</comment>
<dbReference type="CDD" id="cd05233">
    <property type="entry name" value="SDR_c"/>
    <property type="match status" value="1"/>
</dbReference>
<dbReference type="EMBL" id="BJHW01000002">
    <property type="protein sequence ID" value="GDY59269.1"/>
    <property type="molecule type" value="Genomic_DNA"/>
</dbReference>
<dbReference type="Pfam" id="PF00106">
    <property type="entry name" value="adh_short"/>
    <property type="match status" value="1"/>
</dbReference>
<dbReference type="GO" id="GO:0016491">
    <property type="term" value="F:oxidoreductase activity"/>
    <property type="evidence" value="ECO:0007669"/>
    <property type="project" value="UniProtKB-KW"/>
</dbReference>
<dbReference type="InterPro" id="IPR050259">
    <property type="entry name" value="SDR"/>
</dbReference>
<dbReference type="Pfam" id="PF13561">
    <property type="entry name" value="adh_short_C2"/>
    <property type="match status" value="1"/>
</dbReference>
<protein>
    <recommendedName>
        <fullName evidence="3">Ketoreductase domain-containing protein</fullName>
    </recommendedName>
</protein>
<dbReference type="NCBIfam" id="NF005893">
    <property type="entry name" value="PRK07856.1"/>
    <property type="match status" value="1"/>
</dbReference>
<dbReference type="PANTHER" id="PTHR42879">
    <property type="entry name" value="3-OXOACYL-(ACYL-CARRIER-PROTEIN) REDUCTASE"/>
    <property type="match status" value="1"/>
</dbReference>
<proteinExistence type="inferred from homology"/>
<dbReference type="InterPro" id="IPR002347">
    <property type="entry name" value="SDR_fam"/>
</dbReference>
<keyword evidence="5" id="KW-1185">Reference proteome</keyword>
<accession>A0A4D4LMZ6</accession>
<name>A0A4D4LMZ6_STRVO</name>
<dbReference type="Proteomes" id="UP000301309">
    <property type="component" value="Unassembled WGS sequence"/>
</dbReference>
<dbReference type="FunFam" id="3.40.50.720:FF:000084">
    <property type="entry name" value="Short-chain dehydrogenase reductase"/>
    <property type="match status" value="1"/>
</dbReference>
<dbReference type="PANTHER" id="PTHR42879:SF2">
    <property type="entry name" value="3-OXOACYL-[ACYL-CARRIER-PROTEIN] REDUCTASE FABG"/>
    <property type="match status" value="1"/>
</dbReference>
<dbReference type="PROSITE" id="PS00061">
    <property type="entry name" value="ADH_SHORT"/>
    <property type="match status" value="2"/>
</dbReference>
<dbReference type="PRINTS" id="PR00081">
    <property type="entry name" value="GDHRDH"/>
</dbReference>
<dbReference type="AlphaFoldDB" id="A0A4D4LMZ6"/>
<evidence type="ECO:0000313" key="4">
    <source>
        <dbReference type="EMBL" id="GDY59269.1"/>
    </source>
</evidence>
<evidence type="ECO:0000313" key="5">
    <source>
        <dbReference type="Proteomes" id="UP000301309"/>
    </source>
</evidence>
<dbReference type="NCBIfam" id="NF005861">
    <property type="entry name" value="PRK07791.1"/>
    <property type="match status" value="1"/>
</dbReference>